<accession>A0ABV6S2X1</accession>
<protein>
    <submittedName>
        <fullName evidence="1">Helix-turn-helix domain-containing protein</fullName>
    </submittedName>
</protein>
<organism evidence="1 2">
    <name type="scientific">Novosphingobium clariflavum</name>
    <dbReference type="NCBI Taxonomy" id="2029884"/>
    <lineage>
        <taxon>Bacteria</taxon>
        <taxon>Pseudomonadati</taxon>
        <taxon>Pseudomonadota</taxon>
        <taxon>Alphaproteobacteria</taxon>
        <taxon>Sphingomonadales</taxon>
        <taxon>Sphingomonadaceae</taxon>
        <taxon>Novosphingobium</taxon>
    </lineage>
</organism>
<dbReference type="EMBL" id="JBHLTM010000009">
    <property type="protein sequence ID" value="MFC0683416.1"/>
    <property type="molecule type" value="Genomic_DNA"/>
</dbReference>
<gene>
    <name evidence="1" type="ORF">ACFFF8_02280</name>
</gene>
<sequence>MTDTPEYRKATAEEKQRIEQLAAEGKPLTAIAKEVGFSQTYVGKIVRQSKQRLWIEHRRAIDSHERSLANLAEKIERNTRAIERQTKYLKLVMGRVSMAINGVTKTREVLKNIQGRITKLIQNEEKQQGLRQQVWGKKQ</sequence>
<evidence type="ECO:0000313" key="2">
    <source>
        <dbReference type="Proteomes" id="UP001589858"/>
    </source>
</evidence>
<proteinExistence type="predicted"/>
<dbReference type="Proteomes" id="UP001589858">
    <property type="component" value="Unassembled WGS sequence"/>
</dbReference>
<name>A0ABV6S2X1_9SPHN</name>
<dbReference type="RefSeq" id="WP_267220278.1">
    <property type="nucleotide sequence ID" value="NZ_JAPCWC010000007.1"/>
</dbReference>
<reference evidence="1 2" key="1">
    <citation type="submission" date="2024-09" db="EMBL/GenBank/DDBJ databases">
        <authorList>
            <person name="Sun Q."/>
            <person name="Mori K."/>
        </authorList>
    </citation>
    <scope>NUCLEOTIDE SEQUENCE [LARGE SCALE GENOMIC DNA]</scope>
    <source>
        <strain evidence="1 2">CICC 11035S</strain>
    </source>
</reference>
<comment type="caution">
    <text evidence="1">The sequence shown here is derived from an EMBL/GenBank/DDBJ whole genome shotgun (WGS) entry which is preliminary data.</text>
</comment>
<keyword evidence="2" id="KW-1185">Reference proteome</keyword>
<evidence type="ECO:0000313" key="1">
    <source>
        <dbReference type="EMBL" id="MFC0683416.1"/>
    </source>
</evidence>